<reference evidence="8 9" key="1">
    <citation type="submission" date="2024-03" db="EMBL/GenBank/DDBJ databases">
        <title>Novel species of the genus Variovorax.</title>
        <authorList>
            <person name="Liu Q."/>
            <person name="Xin Y.-H."/>
        </authorList>
    </citation>
    <scope>NUCLEOTIDE SEQUENCE [LARGE SCALE GENOMIC DNA]</scope>
    <source>
        <strain evidence="8 9">KACC 18501</strain>
    </source>
</reference>
<dbReference type="InterPro" id="IPR036890">
    <property type="entry name" value="HATPase_C_sf"/>
</dbReference>
<dbReference type="RefSeq" id="WP_340362710.1">
    <property type="nucleotide sequence ID" value="NZ_JBBKZV010000002.1"/>
</dbReference>
<proteinExistence type="predicted"/>
<evidence type="ECO:0000313" key="8">
    <source>
        <dbReference type="EMBL" id="MEJ8821670.1"/>
    </source>
</evidence>
<feature type="coiled-coil region" evidence="5">
    <location>
        <begin position="347"/>
        <end position="374"/>
    </location>
</feature>
<dbReference type="InterPro" id="IPR005467">
    <property type="entry name" value="His_kinase_dom"/>
</dbReference>
<feature type="domain" description="Histidine kinase" evidence="6">
    <location>
        <begin position="374"/>
        <end position="592"/>
    </location>
</feature>
<evidence type="ECO:0000256" key="4">
    <source>
        <dbReference type="PROSITE-ProRule" id="PRU00169"/>
    </source>
</evidence>
<dbReference type="InterPro" id="IPR011006">
    <property type="entry name" value="CheY-like_superfamily"/>
</dbReference>
<dbReference type="SMART" id="SM00448">
    <property type="entry name" value="REC"/>
    <property type="match status" value="2"/>
</dbReference>
<dbReference type="PROSITE" id="PS50110">
    <property type="entry name" value="RESPONSE_REGULATORY"/>
    <property type="match status" value="2"/>
</dbReference>
<keyword evidence="3 4" id="KW-0597">Phosphoprotein</keyword>
<keyword evidence="5" id="KW-0175">Coiled coil</keyword>
<evidence type="ECO:0000259" key="6">
    <source>
        <dbReference type="PROSITE" id="PS50109"/>
    </source>
</evidence>
<dbReference type="SMART" id="SM00388">
    <property type="entry name" value="HisKA"/>
    <property type="match status" value="1"/>
</dbReference>
<dbReference type="SUPFAM" id="SSF55874">
    <property type="entry name" value="ATPase domain of HSP90 chaperone/DNA topoisomerase II/histidine kinase"/>
    <property type="match status" value="1"/>
</dbReference>
<dbReference type="SUPFAM" id="SSF52172">
    <property type="entry name" value="CheY-like"/>
    <property type="match status" value="2"/>
</dbReference>
<dbReference type="InterPro" id="IPR036097">
    <property type="entry name" value="HisK_dim/P_sf"/>
</dbReference>
<dbReference type="SMART" id="SM00387">
    <property type="entry name" value="HATPase_c"/>
    <property type="match status" value="1"/>
</dbReference>
<dbReference type="SUPFAM" id="SSF55781">
    <property type="entry name" value="GAF domain-like"/>
    <property type="match status" value="1"/>
</dbReference>
<dbReference type="PROSITE" id="PS50109">
    <property type="entry name" value="HIS_KIN"/>
    <property type="match status" value="1"/>
</dbReference>
<keyword evidence="9" id="KW-1185">Reference proteome</keyword>
<dbReference type="InterPro" id="IPR003594">
    <property type="entry name" value="HATPase_dom"/>
</dbReference>
<feature type="domain" description="Response regulatory" evidence="7">
    <location>
        <begin position="613"/>
        <end position="729"/>
    </location>
</feature>
<protein>
    <recommendedName>
        <fullName evidence="2">histidine kinase</fullName>
        <ecNumber evidence="2">2.7.13.3</ecNumber>
    </recommendedName>
</protein>
<dbReference type="CDD" id="cd17580">
    <property type="entry name" value="REC_2_DhkD-like"/>
    <property type="match status" value="1"/>
</dbReference>
<dbReference type="SUPFAM" id="SSF47384">
    <property type="entry name" value="Homodimeric domain of signal transducing histidine kinase"/>
    <property type="match status" value="1"/>
</dbReference>
<evidence type="ECO:0000256" key="2">
    <source>
        <dbReference type="ARBA" id="ARBA00012438"/>
    </source>
</evidence>
<dbReference type="Pfam" id="PF00072">
    <property type="entry name" value="Response_reg"/>
    <property type="match status" value="2"/>
</dbReference>
<dbReference type="PANTHER" id="PTHR43547:SF2">
    <property type="entry name" value="HYBRID SIGNAL TRANSDUCTION HISTIDINE KINASE C"/>
    <property type="match status" value="1"/>
</dbReference>
<dbReference type="Gene3D" id="3.30.450.40">
    <property type="match status" value="1"/>
</dbReference>
<feature type="modified residue" description="4-aspartylphosphate" evidence="4">
    <location>
        <position position="662"/>
    </location>
</feature>
<feature type="domain" description="Response regulatory" evidence="7">
    <location>
        <begin position="26"/>
        <end position="142"/>
    </location>
</feature>
<feature type="modified residue" description="4-aspartylphosphate" evidence="4">
    <location>
        <position position="75"/>
    </location>
</feature>
<organism evidence="8 9">
    <name type="scientific">Variovorax humicola</name>
    <dbReference type="NCBI Taxonomy" id="1769758"/>
    <lineage>
        <taxon>Bacteria</taxon>
        <taxon>Pseudomonadati</taxon>
        <taxon>Pseudomonadota</taxon>
        <taxon>Betaproteobacteria</taxon>
        <taxon>Burkholderiales</taxon>
        <taxon>Comamonadaceae</taxon>
        <taxon>Variovorax</taxon>
    </lineage>
</organism>
<evidence type="ECO:0000256" key="1">
    <source>
        <dbReference type="ARBA" id="ARBA00000085"/>
    </source>
</evidence>
<dbReference type="InterPro" id="IPR003661">
    <property type="entry name" value="HisK_dim/P_dom"/>
</dbReference>
<gene>
    <name evidence="8" type="ORF">WKW80_06415</name>
</gene>
<dbReference type="PRINTS" id="PR00344">
    <property type="entry name" value="BCTRLSENSOR"/>
</dbReference>
<evidence type="ECO:0000256" key="5">
    <source>
        <dbReference type="SAM" id="Coils"/>
    </source>
</evidence>
<dbReference type="EC" id="2.7.13.3" evidence="2"/>
<dbReference type="Proteomes" id="UP001363010">
    <property type="component" value="Unassembled WGS sequence"/>
</dbReference>
<dbReference type="Gene3D" id="3.30.565.10">
    <property type="entry name" value="Histidine kinase-like ATPase, C-terminal domain"/>
    <property type="match status" value="1"/>
</dbReference>
<comment type="caution">
    <text evidence="8">The sequence shown here is derived from an EMBL/GenBank/DDBJ whole genome shotgun (WGS) entry which is preliminary data.</text>
</comment>
<sequence>MQVARSLSDFLVNESPGDAGGEEKANILIVDDLPEKLLVFQTVLEELGQNLVPVQSGAAALREILKREFAVILLDVNMPEIDGFETAALIRKHRRSAHTPIIFITSYADEVQTARGYSLGAVDYILSPVVPEILRSKVGVFVSLYLMTRQIRRQADGKAAVLAAEAARRIAEENDRCSAFLARASRMLSGSLQAEVAMNQCAELLIPELASFALIQLTDPDFGQAEPLVASVSEGRVYASRQPEADLDPLLRETMKDAIDARERRAVQAIRAPGVGSPALELIHARRLSTLNSFMAVPLLLGERVLGAILIATDGESPWKAHLSMLLEEIATRAASAFENVRLYGVLQREVHERMAAQEELQESNQRKDEFLAMMSHELRNPLAPIQMAVEVVRRTAAPHPKVAWAIDIANRQLRQMTRLIEELLDVTRISQGKIVLKRERMDLNAVISQGVETVHGLIQSRRQKLSVDLPPHAVWLDGDVARLTQVVANLLHNASKYSPEETTISLHSRIVDEEVVVSVVDHGMGIDPELLPRIFDLFAQGKRGLDRSQGGLGVGLTLARRLAQLHGGDVEVFSAGFDKGSEFRVRLPGVMPDNPPPGAVMAAVPLRKEALRILVVDDNHDAAVAIAAVLELDGHEVRVSRDGQQALAELAGFRAQVVILDIGLPVLDGYQVARRIRMLPEGKDILLIALTGYGQSSDRQAATDAGFDRHFVKPADTVLMLGCIDEWRARAGAAPQPASN</sequence>
<dbReference type="InterPro" id="IPR004358">
    <property type="entry name" value="Sig_transdc_His_kin-like_C"/>
</dbReference>
<dbReference type="InterPro" id="IPR029016">
    <property type="entry name" value="GAF-like_dom_sf"/>
</dbReference>
<dbReference type="Gene3D" id="1.10.287.130">
    <property type="match status" value="1"/>
</dbReference>
<comment type="catalytic activity">
    <reaction evidence="1">
        <text>ATP + protein L-histidine = ADP + protein N-phospho-L-histidine.</text>
        <dbReference type="EC" id="2.7.13.3"/>
    </reaction>
</comment>
<dbReference type="EMBL" id="JBBKZV010000002">
    <property type="protein sequence ID" value="MEJ8821670.1"/>
    <property type="molecule type" value="Genomic_DNA"/>
</dbReference>
<dbReference type="Pfam" id="PF00512">
    <property type="entry name" value="HisKA"/>
    <property type="match status" value="1"/>
</dbReference>
<dbReference type="Pfam" id="PF02518">
    <property type="entry name" value="HATPase_c"/>
    <property type="match status" value="1"/>
</dbReference>
<accession>A0ABU8VVJ0</accession>
<evidence type="ECO:0000256" key="3">
    <source>
        <dbReference type="ARBA" id="ARBA00022553"/>
    </source>
</evidence>
<dbReference type="CDD" id="cd00082">
    <property type="entry name" value="HisKA"/>
    <property type="match status" value="1"/>
</dbReference>
<dbReference type="InterPro" id="IPR001789">
    <property type="entry name" value="Sig_transdc_resp-reg_receiver"/>
</dbReference>
<evidence type="ECO:0000313" key="9">
    <source>
        <dbReference type="Proteomes" id="UP001363010"/>
    </source>
</evidence>
<dbReference type="PANTHER" id="PTHR43547">
    <property type="entry name" value="TWO-COMPONENT HISTIDINE KINASE"/>
    <property type="match status" value="1"/>
</dbReference>
<evidence type="ECO:0000259" key="7">
    <source>
        <dbReference type="PROSITE" id="PS50110"/>
    </source>
</evidence>
<name>A0ABU8VVJ0_9BURK</name>
<dbReference type="Gene3D" id="3.40.50.2300">
    <property type="match status" value="2"/>
</dbReference>